<feature type="region of interest" description="Disordered" evidence="2">
    <location>
        <begin position="836"/>
        <end position="870"/>
    </location>
</feature>
<evidence type="ECO:0000256" key="2">
    <source>
        <dbReference type="SAM" id="MobiDB-lite"/>
    </source>
</evidence>
<evidence type="ECO:0000259" key="3">
    <source>
        <dbReference type="PROSITE" id="PS50157"/>
    </source>
</evidence>
<dbReference type="InterPro" id="IPR013087">
    <property type="entry name" value="Znf_C2H2_type"/>
</dbReference>
<keyword evidence="1" id="KW-0863">Zinc-finger</keyword>
<organism evidence="5 6">
    <name type="scientific">Symbiodinium microadriaticum</name>
    <name type="common">Dinoflagellate</name>
    <name type="synonym">Zooxanthella microadriatica</name>
    <dbReference type="NCBI Taxonomy" id="2951"/>
    <lineage>
        <taxon>Eukaryota</taxon>
        <taxon>Sar</taxon>
        <taxon>Alveolata</taxon>
        <taxon>Dinophyceae</taxon>
        <taxon>Suessiales</taxon>
        <taxon>Symbiodiniaceae</taxon>
        <taxon>Symbiodinium</taxon>
    </lineage>
</organism>
<reference evidence="5 6" key="1">
    <citation type="submission" date="2016-02" db="EMBL/GenBank/DDBJ databases">
        <title>Genome analysis of coral dinoflagellate symbionts highlights evolutionary adaptations to a symbiotic lifestyle.</title>
        <authorList>
            <person name="Aranda M."/>
            <person name="Li Y."/>
            <person name="Liew Y.J."/>
            <person name="Baumgarten S."/>
            <person name="Simakov O."/>
            <person name="Wilson M."/>
            <person name="Piel J."/>
            <person name="Ashoor H."/>
            <person name="Bougouffa S."/>
            <person name="Bajic V.B."/>
            <person name="Ryu T."/>
            <person name="Ravasi T."/>
            <person name="Bayer T."/>
            <person name="Micklem G."/>
            <person name="Kim H."/>
            <person name="Bhak J."/>
            <person name="Lajeunesse T.C."/>
            <person name="Voolstra C.R."/>
        </authorList>
    </citation>
    <scope>NUCLEOTIDE SEQUENCE [LARGE SCALE GENOMIC DNA]</scope>
    <source>
        <strain evidence="5 6">CCMP2467</strain>
    </source>
</reference>
<feature type="domain" description="C2H2-type" evidence="3">
    <location>
        <begin position="817"/>
        <end position="845"/>
    </location>
</feature>
<keyword evidence="1" id="KW-0479">Metal-binding</keyword>
<dbReference type="PROSITE" id="PS50157">
    <property type="entry name" value="ZINC_FINGER_C2H2_2"/>
    <property type="match status" value="1"/>
</dbReference>
<feature type="compositionally biased region" description="Polar residues" evidence="2">
    <location>
        <begin position="1111"/>
        <end position="1121"/>
    </location>
</feature>
<dbReference type="GO" id="GO:0008270">
    <property type="term" value="F:zinc ion binding"/>
    <property type="evidence" value="ECO:0007669"/>
    <property type="project" value="UniProtKB-KW"/>
</dbReference>
<name>A0A1Q9DBB5_SYMMI</name>
<dbReference type="SMART" id="SM00355">
    <property type="entry name" value="ZnF_C2H2"/>
    <property type="match status" value="2"/>
</dbReference>
<dbReference type="Proteomes" id="UP000186817">
    <property type="component" value="Unassembled WGS sequence"/>
</dbReference>
<proteinExistence type="predicted"/>
<evidence type="ECO:0000256" key="1">
    <source>
        <dbReference type="PROSITE-ProRule" id="PRU00042"/>
    </source>
</evidence>
<evidence type="ECO:0000313" key="6">
    <source>
        <dbReference type="Proteomes" id="UP000186817"/>
    </source>
</evidence>
<keyword evidence="1" id="KW-0862">Zinc</keyword>
<accession>A0A1Q9DBB5</accession>
<dbReference type="PROSITE" id="PS00028">
    <property type="entry name" value="ZINC_FINGER_C2H2_1"/>
    <property type="match status" value="1"/>
</dbReference>
<dbReference type="OrthoDB" id="410863at2759"/>
<dbReference type="EMBL" id="LSRX01000623">
    <property type="protein sequence ID" value="OLP92427.1"/>
    <property type="molecule type" value="Genomic_DNA"/>
</dbReference>
<keyword evidence="6" id="KW-1185">Reference proteome</keyword>
<evidence type="ECO:0000313" key="5">
    <source>
        <dbReference type="EMBL" id="OLP92427.1"/>
    </source>
</evidence>
<dbReference type="InterPro" id="IPR000477">
    <property type="entry name" value="RT_dom"/>
</dbReference>
<feature type="domain" description="Reverse transcriptase" evidence="4">
    <location>
        <begin position="352"/>
        <end position="661"/>
    </location>
</feature>
<dbReference type="Pfam" id="PF00078">
    <property type="entry name" value="RVT_1"/>
    <property type="match status" value="1"/>
</dbReference>
<protein>
    <submittedName>
        <fullName evidence="5">LINE-1 retrotransposable element ORF2 protein</fullName>
    </submittedName>
</protein>
<gene>
    <name evidence="5" type="ORF">AK812_SmicGene25799</name>
</gene>
<evidence type="ECO:0000259" key="4">
    <source>
        <dbReference type="PROSITE" id="PS50878"/>
    </source>
</evidence>
<dbReference type="PANTHER" id="PTHR19446">
    <property type="entry name" value="REVERSE TRANSCRIPTASES"/>
    <property type="match status" value="1"/>
</dbReference>
<dbReference type="SUPFAM" id="SSF56672">
    <property type="entry name" value="DNA/RNA polymerases"/>
    <property type="match status" value="1"/>
</dbReference>
<comment type="caution">
    <text evidence="5">The sequence shown here is derived from an EMBL/GenBank/DDBJ whole genome shotgun (WGS) entry which is preliminary data.</text>
</comment>
<sequence>MTSGSHFHVDGRLGRHWTVQRTVLVLLAVQGCVNLYPDCEVHIIKQPDEPTKTSRTYADEFDETSDEDKVDGARADVEVEEVPRRLARAFRRRNFFPSMLVPLIDWKAGVNLAPDTSLDWTVVTSIPALNMEGEPQHDISDVPDPSDAPADAVAGLSARHRATNDARIRWQREAFAQRVALIKTRALALSSKLASQSADAAYKSSTFMSCLIVAGDYNATCRPEGRLVGHGVPTSYTAEDSSELQDILRAHGLVALNTFGTAPAYTFKFGPRRSQLDYICTRTKPTHQANVDVQRLAQDVQTRQVTPEEICSYLSQIPLRKAVSSGSVPGVVYRLCAEEIAPTLCQLLQYMWHKDRLLIPRSWCIADLIFLPKPGKKTYEVKDWRPIGLQDAIAKAVMHLLMNRVKPFVQAWSEKYPLFAYMPQRSTRHALQAVFKHCADVRSMCSAEADTIHRRFTGWKPGELCGGLQICLDLSSAFDRVPWSRIEAAFQQAQVPSDLASIVLTWLEHSEYMIRNGTESVSIAVARGVKQGCRASPTIFLAYMTLFCQQLDHILGSGFCQTHLTQYADDTHAAWTFHSYEELQKCIWQLSVIMDTLEDFGMKLNDDKAQALFTVRGSLRQKARKEHTVKIKDELVFCVSTAQKTRHIPLVKSTIYLGARISYDQFEAQTVAHRSRKANVRFWQLQKFFTSKRGLSIPQRLRMWLVTIKPTLLYAVDCCPIGPVLERQLQTLVMKHVRAICSCPSHVSHICDADLLAQNQMSPPSQWLRETYLRDMRSYECIGIHLSLFKEWGQNLQDTLAASVAKLTTITKHIEPHACPVCGVYFDSRKAVKMHMHRSHSAREEPAPAEGMSPQESRLAATFTSSADTNEPADQVLTCPQAEHASPDGVLVSASMTVLTSCQSPSQVPEQLSAVCNTICTSGILVPATTTGCGINFDRSIHSKDGLPTCSGCGVKFRRWDILRKHITRGWCPVFSKHDAPTPSMAQIQELAHRDHIPIIRRLAVCDAFLSRGLEGLRTYPGILSEMQNRSPLRAAIVVRFRREDRAPSLDTLSSAPRFSSVRSLHMTSEMDRGAELAQFFGGVDVTRDAPMTGDQQGYKRPGDYRGRAQNKASRQTSTFNGHKGKGKGRGGRDPIATSTHDQDEEADLGEIRETLRLLTRALVRHEDAVQTLRLDTGLVWFAQTDDGRPNSYSIIPFLQGVAKKWQNKECPEMSSRPLREVMFLGIIQRLLTKLKEIEEDSELAHRCQQAGWLSTEKKWLYQKWDRDAKMLVQDKAKIPVAHSTLTTSLCNMRTWIDQAPILRRFCSTRRLDQCETGIVVFLQDISVRDANGTRVFEGLLDYQGCTAWQLIGMQYRKENLQRSPVVQTLMQRLGGR</sequence>
<feature type="region of interest" description="Disordered" evidence="2">
    <location>
        <begin position="1088"/>
        <end position="1148"/>
    </location>
</feature>
<dbReference type="PROSITE" id="PS50878">
    <property type="entry name" value="RT_POL"/>
    <property type="match status" value="1"/>
</dbReference>
<dbReference type="InterPro" id="IPR043502">
    <property type="entry name" value="DNA/RNA_pol_sf"/>
</dbReference>